<feature type="region of interest" description="Disordered" evidence="2">
    <location>
        <begin position="64"/>
        <end position="89"/>
    </location>
</feature>
<dbReference type="OrthoDB" id="9794942at2"/>
<dbReference type="AlphaFoldDB" id="C7QJ87"/>
<protein>
    <submittedName>
        <fullName evidence="4">Isochorismatase hydrolase</fullName>
    </submittedName>
</protein>
<proteinExistence type="predicted"/>
<dbReference type="Pfam" id="PF00857">
    <property type="entry name" value="Isochorismatase"/>
    <property type="match status" value="1"/>
</dbReference>
<name>C7QJ87_CATAD</name>
<dbReference type="InterPro" id="IPR036380">
    <property type="entry name" value="Isochorismatase-like_sf"/>
</dbReference>
<keyword evidence="5" id="KW-1185">Reference proteome</keyword>
<evidence type="ECO:0000313" key="5">
    <source>
        <dbReference type="Proteomes" id="UP000000851"/>
    </source>
</evidence>
<evidence type="ECO:0000313" key="4">
    <source>
        <dbReference type="EMBL" id="ACU69229.1"/>
    </source>
</evidence>
<dbReference type="RefSeq" id="WP_012784524.1">
    <property type="nucleotide sequence ID" value="NC_013131.1"/>
</dbReference>
<dbReference type="InterPro" id="IPR050272">
    <property type="entry name" value="Isochorismatase-like_hydrls"/>
</dbReference>
<dbReference type="KEGG" id="cai:Caci_0276"/>
<keyword evidence="1 4" id="KW-0378">Hydrolase</keyword>
<dbReference type="Proteomes" id="UP000000851">
    <property type="component" value="Chromosome"/>
</dbReference>
<dbReference type="InterPro" id="IPR000868">
    <property type="entry name" value="Isochorismatase-like_dom"/>
</dbReference>
<feature type="compositionally biased region" description="Acidic residues" evidence="2">
    <location>
        <begin position="72"/>
        <end position="89"/>
    </location>
</feature>
<dbReference type="PANTHER" id="PTHR43540:SF7">
    <property type="entry name" value="ISOCHORISMATASE FAMILY PROTEIN YECD"/>
    <property type="match status" value="1"/>
</dbReference>
<evidence type="ECO:0000259" key="3">
    <source>
        <dbReference type="Pfam" id="PF00857"/>
    </source>
</evidence>
<accession>C7QJ87</accession>
<dbReference type="eggNOG" id="COG1335">
    <property type="taxonomic scope" value="Bacteria"/>
</dbReference>
<dbReference type="STRING" id="479433.Caci_0276"/>
<evidence type="ECO:0000256" key="1">
    <source>
        <dbReference type="ARBA" id="ARBA00022801"/>
    </source>
</evidence>
<dbReference type="PANTHER" id="PTHR43540">
    <property type="entry name" value="PEROXYUREIDOACRYLATE/UREIDOACRYLATE AMIDOHYDROLASE-RELATED"/>
    <property type="match status" value="1"/>
</dbReference>
<feature type="domain" description="Isochorismatase-like" evidence="3">
    <location>
        <begin position="10"/>
        <end position="192"/>
    </location>
</feature>
<dbReference type="Gene3D" id="3.40.50.850">
    <property type="entry name" value="Isochorismatase-like"/>
    <property type="match status" value="1"/>
</dbReference>
<evidence type="ECO:0000256" key="2">
    <source>
        <dbReference type="SAM" id="MobiDB-lite"/>
    </source>
</evidence>
<reference evidence="4 5" key="1">
    <citation type="journal article" date="2009" name="Stand. Genomic Sci.">
        <title>Complete genome sequence of Catenulispora acidiphila type strain (ID 139908).</title>
        <authorList>
            <person name="Copeland A."/>
            <person name="Lapidus A."/>
            <person name="Glavina Del Rio T."/>
            <person name="Nolan M."/>
            <person name="Lucas S."/>
            <person name="Chen F."/>
            <person name="Tice H."/>
            <person name="Cheng J.F."/>
            <person name="Bruce D."/>
            <person name="Goodwin L."/>
            <person name="Pitluck S."/>
            <person name="Mikhailova N."/>
            <person name="Pati A."/>
            <person name="Ivanova N."/>
            <person name="Mavromatis K."/>
            <person name="Chen A."/>
            <person name="Palaniappan K."/>
            <person name="Chain P."/>
            <person name="Land M."/>
            <person name="Hauser L."/>
            <person name="Chang Y.J."/>
            <person name="Jeffries C.D."/>
            <person name="Chertkov O."/>
            <person name="Brettin T."/>
            <person name="Detter J.C."/>
            <person name="Han C."/>
            <person name="Ali Z."/>
            <person name="Tindall B.J."/>
            <person name="Goker M."/>
            <person name="Bristow J."/>
            <person name="Eisen J.A."/>
            <person name="Markowitz V."/>
            <person name="Hugenholtz P."/>
            <person name="Kyrpides N.C."/>
            <person name="Klenk H.P."/>
        </authorList>
    </citation>
    <scope>NUCLEOTIDE SEQUENCE [LARGE SCALE GENOMIC DNA]</scope>
    <source>
        <strain evidence="5">DSM 44928 / JCM 14897 / NBRC 102108 / NRRL B-24433 / ID139908</strain>
    </source>
</reference>
<sequence>MALTTLDPKTALVLIDLQHGIVAPPAVPRSGAEVVACSKELADAFRAQGLPVVLVNVAFSPDFGDAPKGRDDEEPEVDESEAEKDEEDMPADFAVIVDELGAQDTDIRVTKHQWGAFHGTDLDTQLRRRGVTQIVLAGLVTSRGVDTTAREAYAHNYSVAFAIDAMADRGIEVHENAIERIFPQIGQRATTKEILAMVQRLGNL</sequence>
<gene>
    <name evidence="4" type="ordered locus">Caci_0276</name>
</gene>
<dbReference type="CDD" id="cd00431">
    <property type="entry name" value="cysteine_hydrolases"/>
    <property type="match status" value="1"/>
</dbReference>
<dbReference type="HOGENOM" id="CLU_068979_8_2_11"/>
<dbReference type="InParanoid" id="C7QJ87"/>
<dbReference type="EMBL" id="CP001700">
    <property type="protein sequence ID" value="ACU69229.1"/>
    <property type="molecule type" value="Genomic_DNA"/>
</dbReference>
<organism evidence="4 5">
    <name type="scientific">Catenulispora acidiphila (strain DSM 44928 / JCM 14897 / NBRC 102108 / NRRL B-24433 / ID139908)</name>
    <dbReference type="NCBI Taxonomy" id="479433"/>
    <lineage>
        <taxon>Bacteria</taxon>
        <taxon>Bacillati</taxon>
        <taxon>Actinomycetota</taxon>
        <taxon>Actinomycetes</taxon>
        <taxon>Catenulisporales</taxon>
        <taxon>Catenulisporaceae</taxon>
        <taxon>Catenulispora</taxon>
    </lineage>
</organism>
<dbReference type="GO" id="GO:0016787">
    <property type="term" value="F:hydrolase activity"/>
    <property type="evidence" value="ECO:0007669"/>
    <property type="project" value="UniProtKB-KW"/>
</dbReference>
<dbReference type="SUPFAM" id="SSF52499">
    <property type="entry name" value="Isochorismatase-like hydrolases"/>
    <property type="match status" value="1"/>
</dbReference>